<reference evidence="2" key="3">
    <citation type="submission" date="2022-06" db="UniProtKB">
        <authorList>
            <consortium name="EnsemblPlants"/>
        </authorList>
    </citation>
    <scope>IDENTIFICATION</scope>
</reference>
<feature type="compositionally biased region" description="Basic residues" evidence="1">
    <location>
        <begin position="96"/>
        <end position="105"/>
    </location>
</feature>
<organism evidence="2 3">
    <name type="scientific">Triticum urartu</name>
    <name type="common">Red wild einkorn</name>
    <name type="synonym">Crithodium urartu</name>
    <dbReference type="NCBI Taxonomy" id="4572"/>
    <lineage>
        <taxon>Eukaryota</taxon>
        <taxon>Viridiplantae</taxon>
        <taxon>Streptophyta</taxon>
        <taxon>Embryophyta</taxon>
        <taxon>Tracheophyta</taxon>
        <taxon>Spermatophyta</taxon>
        <taxon>Magnoliopsida</taxon>
        <taxon>Liliopsida</taxon>
        <taxon>Poales</taxon>
        <taxon>Poaceae</taxon>
        <taxon>BOP clade</taxon>
        <taxon>Pooideae</taxon>
        <taxon>Triticodae</taxon>
        <taxon>Triticeae</taxon>
        <taxon>Triticinae</taxon>
        <taxon>Triticum</taxon>
    </lineage>
</organism>
<keyword evidence="3" id="KW-1185">Reference proteome</keyword>
<reference evidence="3" key="1">
    <citation type="journal article" date="2013" name="Nature">
        <title>Draft genome of the wheat A-genome progenitor Triticum urartu.</title>
        <authorList>
            <person name="Ling H.Q."/>
            <person name="Zhao S."/>
            <person name="Liu D."/>
            <person name="Wang J."/>
            <person name="Sun H."/>
            <person name="Zhang C."/>
            <person name="Fan H."/>
            <person name="Li D."/>
            <person name="Dong L."/>
            <person name="Tao Y."/>
            <person name="Gao C."/>
            <person name="Wu H."/>
            <person name="Li Y."/>
            <person name="Cui Y."/>
            <person name="Guo X."/>
            <person name="Zheng S."/>
            <person name="Wang B."/>
            <person name="Yu K."/>
            <person name="Liang Q."/>
            <person name="Yang W."/>
            <person name="Lou X."/>
            <person name="Chen J."/>
            <person name="Feng M."/>
            <person name="Jian J."/>
            <person name="Zhang X."/>
            <person name="Luo G."/>
            <person name="Jiang Y."/>
            <person name="Liu J."/>
            <person name="Wang Z."/>
            <person name="Sha Y."/>
            <person name="Zhang B."/>
            <person name="Wu H."/>
            <person name="Tang D."/>
            <person name="Shen Q."/>
            <person name="Xue P."/>
            <person name="Zou S."/>
            <person name="Wang X."/>
            <person name="Liu X."/>
            <person name="Wang F."/>
            <person name="Yang Y."/>
            <person name="An X."/>
            <person name="Dong Z."/>
            <person name="Zhang K."/>
            <person name="Zhang X."/>
            <person name="Luo M.C."/>
            <person name="Dvorak J."/>
            <person name="Tong Y."/>
            <person name="Wang J."/>
            <person name="Yang H."/>
            <person name="Li Z."/>
            <person name="Wang D."/>
            <person name="Zhang A."/>
            <person name="Wang J."/>
        </authorList>
    </citation>
    <scope>NUCLEOTIDE SEQUENCE</scope>
    <source>
        <strain evidence="3">cv. G1812</strain>
    </source>
</reference>
<name>A0A8R7PJN2_TRIUA</name>
<dbReference type="EnsemblPlants" id="TuG1812G0200004955.01.T01">
    <property type="protein sequence ID" value="TuG1812G0200004955.01.T01.cds331158"/>
    <property type="gene ID" value="TuG1812G0200004955.01"/>
</dbReference>
<feature type="region of interest" description="Disordered" evidence="1">
    <location>
        <begin position="1"/>
        <end position="118"/>
    </location>
</feature>
<evidence type="ECO:0000313" key="3">
    <source>
        <dbReference type="Proteomes" id="UP000015106"/>
    </source>
</evidence>
<evidence type="ECO:0000256" key="1">
    <source>
        <dbReference type="SAM" id="MobiDB-lite"/>
    </source>
</evidence>
<evidence type="ECO:0000313" key="2">
    <source>
        <dbReference type="EnsemblPlants" id="TuG1812G0200004955.01.T01.cds331158"/>
    </source>
</evidence>
<proteinExistence type="predicted"/>
<sequence length="118" mass="12382">MAVETEASAAAGVPIWSESSSGRPVQELAADETQATLRPRVAGVPRQEPAAAADVPATPRQEPTAAADVPVTPRKEPPAAADVPPRPRVTAQRLASRVKSRRRRCPVTPRCSTGGSDR</sequence>
<dbReference type="Proteomes" id="UP000015106">
    <property type="component" value="Chromosome 2"/>
</dbReference>
<protein>
    <submittedName>
        <fullName evidence="2">Uncharacterized protein</fullName>
    </submittedName>
</protein>
<dbReference type="Gramene" id="TuG1812G0200004955.01.T01">
    <property type="protein sequence ID" value="TuG1812G0200004955.01.T01.cds331158"/>
    <property type="gene ID" value="TuG1812G0200004955.01"/>
</dbReference>
<reference evidence="2" key="2">
    <citation type="submission" date="2018-03" db="EMBL/GenBank/DDBJ databases">
        <title>The Triticum urartu genome reveals the dynamic nature of wheat genome evolution.</title>
        <authorList>
            <person name="Ling H."/>
            <person name="Ma B."/>
            <person name="Shi X."/>
            <person name="Liu H."/>
            <person name="Dong L."/>
            <person name="Sun H."/>
            <person name="Cao Y."/>
            <person name="Gao Q."/>
            <person name="Zheng S."/>
            <person name="Li Y."/>
            <person name="Yu Y."/>
            <person name="Du H."/>
            <person name="Qi M."/>
            <person name="Li Y."/>
            <person name="Yu H."/>
            <person name="Cui Y."/>
            <person name="Wang N."/>
            <person name="Chen C."/>
            <person name="Wu H."/>
            <person name="Zhao Y."/>
            <person name="Zhang J."/>
            <person name="Li Y."/>
            <person name="Zhou W."/>
            <person name="Zhang B."/>
            <person name="Hu W."/>
            <person name="Eijk M."/>
            <person name="Tang J."/>
            <person name="Witsenboer H."/>
            <person name="Zhao S."/>
            <person name="Li Z."/>
            <person name="Zhang A."/>
            <person name="Wang D."/>
            <person name="Liang C."/>
        </authorList>
    </citation>
    <scope>NUCLEOTIDE SEQUENCE [LARGE SCALE GENOMIC DNA]</scope>
    <source>
        <strain evidence="2">cv. G1812</strain>
    </source>
</reference>
<dbReference type="AlphaFoldDB" id="A0A8R7PJN2"/>
<accession>A0A8R7PJN2</accession>
<feature type="compositionally biased region" description="Low complexity" evidence="1">
    <location>
        <begin position="78"/>
        <end position="95"/>
    </location>
</feature>